<dbReference type="PANTHER" id="PTHR22946">
    <property type="entry name" value="DIENELACTONE HYDROLASE DOMAIN-CONTAINING PROTEIN-RELATED"/>
    <property type="match status" value="1"/>
</dbReference>
<name>A0A0U1NZR2_9BACI</name>
<dbReference type="GO" id="GO:0008236">
    <property type="term" value="F:serine-type peptidase activity"/>
    <property type="evidence" value="ECO:0007669"/>
    <property type="project" value="InterPro"/>
</dbReference>
<evidence type="ECO:0000313" key="3">
    <source>
        <dbReference type="EMBL" id="CRK83495.1"/>
    </source>
</evidence>
<evidence type="ECO:0000259" key="2">
    <source>
        <dbReference type="Pfam" id="PF00326"/>
    </source>
</evidence>
<protein>
    <submittedName>
        <fullName evidence="3">Protein, esterase YitV</fullName>
    </submittedName>
</protein>
<dbReference type="AlphaFoldDB" id="A0A0U1NZR2"/>
<proteinExistence type="predicted"/>
<accession>A0A0U1NZR2</accession>
<keyword evidence="4" id="KW-1185">Reference proteome</keyword>
<sequence>MVIVEKEQIKNVSLLHVVKVEDRHAQLPFIIFEHGVTSAKEHNLHYAYLLAEKGFRVILPEALYHGDREEGLSQKELFSHFWKIVLNTIHEMDFLKEYYVQADLVDLDRIGVVGTSMGGITILGALTQYPWIQAAVSLMGMPAYEQFSLWQLEQLQNQGFKLPLSEEQIAEQLSVLKDFDLSLHPEKLNKRPLLFWHAKNDPVVPYQFTYDFFESIKREYNQTPEKIKFISDDHAGHKVSREGIKATVNWFEKYLLQ</sequence>
<dbReference type="STRING" id="1499688.BN000_03466"/>
<dbReference type="Pfam" id="PF00326">
    <property type="entry name" value="Peptidase_S9"/>
    <property type="match status" value="1"/>
</dbReference>
<keyword evidence="1" id="KW-0378">Hydrolase</keyword>
<dbReference type="InterPro" id="IPR050261">
    <property type="entry name" value="FrsA_esterase"/>
</dbReference>
<evidence type="ECO:0000313" key="4">
    <source>
        <dbReference type="Proteomes" id="UP000199087"/>
    </source>
</evidence>
<dbReference type="Gene3D" id="3.40.50.1820">
    <property type="entry name" value="alpha/beta hydrolase"/>
    <property type="match status" value="1"/>
</dbReference>
<dbReference type="OrthoDB" id="31158at2"/>
<dbReference type="SUPFAM" id="SSF53474">
    <property type="entry name" value="alpha/beta-Hydrolases"/>
    <property type="match status" value="1"/>
</dbReference>
<dbReference type="InterPro" id="IPR001375">
    <property type="entry name" value="Peptidase_S9_cat"/>
</dbReference>
<dbReference type="PANTHER" id="PTHR22946:SF9">
    <property type="entry name" value="POLYKETIDE TRANSFERASE AF380"/>
    <property type="match status" value="1"/>
</dbReference>
<evidence type="ECO:0000256" key="1">
    <source>
        <dbReference type="ARBA" id="ARBA00022801"/>
    </source>
</evidence>
<feature type="domain" description="Peptidase S9 prolyl oligopeptidase catalytic" evidence="2">
    <location>
        <begin position="46"/>
        <end position="255"/>
    </location>
</feature>
<dbReference type="EMBL" id="CVRB01000003">
    <property type="protein sequence ID" value="CRK83495.1"/>
    <property type="molecule type" value="Genomic_DNA"/>
</dbReference>
<dbReference type="InterPro" id="IPR029058">
    <property type="entry name" value="AB_hydrolase_fold"/>
</dbReference>
<gene>
    <name evidence="3" type="primary">yitV</name>
    <name evidence="3" type="ORF">BN000_03466</name>
</gene>
<dbReference type="GO" id="GO:0006508">
    <property type="term" value="P:proteolysis"/>
    <property type="evidence" value="ECO:0007669"/>
    <property type="project" value="InterPro"/>
</dbReference>
<dbReference type="RefSeq" id="WP_090636063.1">
    <property type="nucleotide sequence ID" value="NZ_CVRB01000003.1"/>
</dbReference>
<dbReference type="GO" id="GO:0052689">
    <property type="term" value="F:carboxylic ester hydrolase activity"/>
    <property type="evidence" value="ECO:0007669"/>
    <property type="project" value="UniProtKB-ARBA"/>
</dbReference>
<organism evidence="3 4">
    <name type="scientific">Neobacillus massiliamazoniensis</name>
    <dbReference type="NCBI Taxonomy" id="1499688"/>
    <lineage>
        <taxon>Bacteria</taxon>
        <taxon>Bacillati</taxon>
        <taxon>Bacillota</taxon>
        <taxon>Bacilli</taxon>
        <taxon>Bacillales</taxon>
        <taxon>Bacillaceae</taxon>
        <taxon>Neobacillus</taxon>
    </lineage>
</organism>
<reference evidence="4" key="1">
    <citation type="submission" date="2015-05" db="EMBL/GenBank/DDBJ databases">
        <authorList>
            <person name="Urmite Genomes"/>
        </authorList>
    </citation>
    <scope>NUCLEOTIDE SEQUENCE [LARGE SCALE GENOMIC DNA]</scope>
    <source>
        <strain evidence="4">LF1</strain>
    </source>
</reference>
<dbReference type="Proteomes" id="UP000199087">
    <property type="component" value="Unassembled WGS sequence"/>
</dbReference>